<reference evidence="2 3" key="1">
    <citation type="journal article" date="2015" name="Biotechnol. Bioeng.">
        <title>Genome sequence and phenotypic characterization of Caulobacter segnis.</title>
        <authorList>
            <person name="Patel S."/>
            <person name="Fletcher B."/>
            <person name="Scott D.C."/>
            <person name="Ely B."/>
        </authorList>
    </citation>
    <scope>NUCLEOTIDE SEQUENCE [LARGE SCALE GENOMIC DNA]</scope>
    <source>
        <strain evidence="2 3">TK0059</strain>
    </source>
</reference>
<evidence type="ECO:0000259" key="1">
    <source>
        <dbReference type="Pfam" id="PF13682"/>
    </source>
</evidence>
<dbReference type="RefSeq" id="WP_083778426.1">
    <property type="nucleotide sequence ID" value="NZ_CP027850.1"/>
</dbReference>
<dbReference type="InterPro" id="IPR025991">
    <property type="entry name" value="Chemoreceptor_zinc-bind_dom"/>
</dbReference>
<name>A0ABN5J156_9CAUL</name>
<protein>
    <recommendedName>
        <fullName evidence="1">Chemoreceptor zinc-binding domain-containing protein</fullName>
    </recommendedName>
</protein>
<evidence type="ECO:0000313" key="3">
    <source>
        <dbReference type="Proteomes" id="UP000240527"/>
    </source>
</evidence>
<organism evidence="2 3">
    <name type="scientific">Caulobacter segnis</name>
    <dbReference type="NCBI Taxonomy" id="88688"/>
    <lineage>
        <taxon>Bacteria</taxon>
        <taxon>Pseudomonadati</taxon>
        <taxon>Pseudomonadota</taxon>
        <taxon>Alphaproteobacteria</taxon>
        <taxon>Caulobacterales</taxon>
        <taxon>Caulobacteraceae</taxon>
        <taxon>Caulobacter</taxon>
    </lineage>
</organism>
<gene>
    <name evidence="2" type="ORF">B7G68_18975</name>
</gene>
<sequence>MDLTEEAHAHARIYDELVDAVADKRQVDAAKLRADRQCTTGQWLHGPLQQRWAGNHTYLNCVEAHREFHQAAFEVAELINRGEYAEANRRLRNGNRLSMATSGLNTAFRRLRVALDTVTA</sequence>
<feature type="domain" description="Chemoreceptor zinc-binding" evidence="1">
    <location>
        <begin position="10"/>
        <end position="75"/>
    </location>
</feature>
<dbReference type="EMBL" id="CP027850">
    <property type="protein sequence ID" value="AVQ03734.1"/>
    <property type="molecule type" value="Genomic_DNA"/>
</dbReference>
<proteinExistence type="predicted"/>
<keyword evidence="3" id="KW-1185">Reference proteome</keyword>
<dbReference type="Proteomes" id="UP000240527">
    <property type="component" value="Chromosome"/>
</dbReference>
<dbReference type="Gene3D" id="1.20.120.30">
    <property type="entry name" value="Aspartate receptor, ligand-binding domain"/>
    <property type="match status" value="1"/>
</dbReference>
<dbReference type="Pfam" id="PF13682">
    <property type="entry name" value="CZB"/>
    <property type="match status" value="1"/>
</dbReference>
<evidence type="ECO:0000313" key="2">
    <source>
        <dbReference type="EMBL" id="AVQ03734.1"/>
    </source>
</evidence>
<accession>A0ABN5J156</accession>